<reference evidence="2 3" key="1">
    <citation type="submission" date="2016-09" db="EMBL/GenBank/DDBJ databases">
        <title>Streptomyces rubrolavendulae MJM4426 Genome sequencing and assembly.</title>
        <authorList>
            <person name="Kim J.-G."/>
        </authorList>
    </citation>
    <scope>NUCLEOTIDE SEQUENCE [LARGE SCALE GENOMIC DNA]</scope>
    <source>
        <strain evidence="2 3">MJM4426</strain>
    </source>
</reference>
<dbReference type="KEGG" id="srn:A4G23_05196"/>
<feature type="transmembrane region" description="Helical" evidence="1">
    <location>
        <begin position="36"/>
        <end position="57"/>
    </location>
</feature>
<dbReference type="RefSeq" id="WP_069979102.1">
    <property type="nucleotide sequence ID" value="NZ_CP017316.1"/>
</dbReference>
<keyword evidence="1" id="KW-0472">Membrane</keyword>
<dbReference type="Proteomes" id="UP000095349">
    <property type="component" value="Chromosome"/>
</dbReference>
<feature type="transmembrane region" description="Helical" evidence="1">
    <location>
        <begin position="6"/>
        <end position="24"/>
    </location>
</feature>
<keyword evidence="1" id="KW-0812">Transmembrane</keyword>
<dbReference type="EMBL" id="CP017316">
    <property type="protein sequence ID" value="AOT62301.1"/>
    <property type="molecule type" value="Genomic_DNA"/>
</dbReference>
<evidence type="ECO:0000313" key="2">
    <source>
        <dbReference type="EMBL" id="AOT62301.1"/>
    </source>
</evidence>
<sequence length="130" mass="13989">MTGLLLSAVALALFVLPTVGLWMLGRRLRLPAGELAMGATAVWVTSVWAVVILGAVLSQRAQPVLFPETSPCHDVGTPVARYFPPDAFCLHDDGELRTVNGPTGRILFWLACGTAVGIPVAARFTLRRHR</sequence>
<dbReference type="OrthoDB" id="4214269at2"/>
<organism evidence="2 3">
    <name type="scientific">Streptomyces rubrolavendulae</name>
    <dbReference type="NCBI Taxonomy" id="285473"/>
    <lineage>
        <taxon>Bacteria</taxon>
        <taxon>Bacillati</taxon>
        <taxon>Actinomycetota</taxon>
        <taxon>Actinomycetes</taxon>
        <taxon>Kitasatosporales</taxon>
        <taxon>Streptomycetaceae</taxon>
        <taxon>Streptomyces</taxon>
    </lineage>
</organism>
<proteinExistence type="predicted"/>
<keyword evidence="1" id="KW-1133">Transmembrane helix</keyword>
<feature type="transmembrane region" description="Helical" evidence="1">
    <location>
        <begin position="106"/>
        <end position="126"/>
    </location>
</feature>
<protein>
    <submittedName>
        <fullName evidence="2">Uncharacterized protein</fullName>
    </submittedName>
</protein>
<dbReference type="GeneID" id="33064999"/>
<dbReference type="AlphaFoldDB" id="A0A1D8GA32"/>
<accession>A0A1D8GA32</accession>
<gene>
    <name evidence="2" type="ORF">A4G23_05196</name>
</gene>
<evidence type="ECO:0000313" key="3">
    <source>
        <dbReference type="Proteomes" id="UP000095349"/>
    </source>
</evidence>
<evidence type="ECO:0000256" key="1">
    <source>
        <dbReference type="SAM" id="Phobius"/>
    </source>
</evidence>
<dbReference type="PATRIC" id="fig|285473.5.peg.5473"/>
<name>A0A1D8GA32_9ACTN</name>
<keyword evidence="3" id="KW-1185">Reference proteome</keyword>